<evidence type="ECO:0000313" key="1">
    <source>
        <dbReference type="EMBL" id="KAK7505351.1"/>
    </source>
</evidence>
<keyword evidence="2" id="KW-1185">Reference proteome</keyword>
<dbReference type="AlphaFoldDB" id="A0ABD0M232"/>
<proteinExistence type="predicted"/>
<gene>
    <name evidence="1" type="ORF">BaRGS_00003513</name>
</gene>
<organism evidence="1 2">
    <name type="scientific">Batillaria attramentaria</name>
    <dbReference type="NCBI Taxonomy" id="370345"/>
    <lineage>
        <taxon>Eukaryota</taxon>
        <taxon>Metazoa</taxon>
        <taxon>Spiralia</taxon>
        <taxon>Lophotrochozoa</taxon>
        <taxon>Mollusca</taxon>
        <taxon>Gastropoda</taxon>
        <taxon>Caenogastropoda</taxon>
        <taxon>Sorbeoconcha</taxon>
        <taxon>Cerithioidea</taxon>
        <taxon>Batillariidae</taxon>
        <taxon>Batillaria</taxon>
    </lineage>
</organism>
<protein>
    <submittedName>
        <fullName evidence="1">Uncharacterized protein</fullName>
    </submittedName>
</protein>
<sequence>MESSQRALTCNPTTNLGRALTILVTKRLSARHSVRLQQKRSPGTAIYQVDAAADYPPIPLPCVGIFPLHRVPIALGNSRLS</sequence>
<comment type="caution">
    <text evidence="1">The sequence shown here is derived from an EMBL/GenBank/DDBJ whole genome shotgun (WGS) entry which is preliminary data.</text>
</comment>
<dbReference type="EMBL" id="JACVVK020000011">
    <property type="protein sequence ID" value="KAK7505351.1"/>
    <property type="molecule type" value="Genomic_DNA"/>
</dbReference>
<accession>A0ABD0M232</accession>
<reference evidence="1 2" key="1">
    <citation type="journal article" date="2023" name="Sci. Data">
        <title>Genome assembly of the Korean intertidal mud-creeper Batillaria attramentaria.</title>
        <authorList>
            <person name="Patra A.K."/>
            <person name="Ho P.T."/>
            <person name="Jun S."/>
            <person name="Lee S.J."/>
            <person name="Kim Y."/>
            <person name="Won Y.J."/>
        </authorList>
    </citation>
    <scope>NUCLEOTIDE SEQUENCE [LARGE SCALE GENOMIC DNA]</scope>
    <source>
        <strain evidence="1">Wonlab-2016</strain>
    </source>
</reference>
<name>A0ABD0M232_9CAEN</name>
<evidence type="ECO:0000313" key="2">
    <source>
        <dbReference type="Proteomes" id="UP001519460"/>
    </source>
</evidence>
<dbReference type="Proteomes" id="UP001519460">
    <property type="component" value="Unassembled WGS sequence"/>
</dbReference>